<gene>
    <name evidence="3" type="ORF">L7E55_05895</name>
</gene>
<dbReference type="InterPro" id="IPR028098">
    <property type="entry name" value="Glyco_trans_4-like_N"/>
</dbReference>
<organism evidence="3 4">
    <name type="scientific">Pelotomaculum isophthalicicum JI</name>
    <dbReference type="NCBI Taxonomy" id="947010"/>
    <lineage>
        <taxon>Bacteria</taxon>
        <taxon>Bacillati</taxon>
        <taxon>Bacillota</taxon>
        <taxon>Clostridia</taxon>
        <taxon>Eubacteriales</taxon>
        <taxon>Desulfotomaculaceae</taxon>
        <taxon>Pelotomaculum</taxon>
    </lineage>
</organism>
<dbReference type="Pfam" id="PF13439">
    <property type="entry name" value="Glyco_transf_4"/>
    <property type="match status" value="1"/>
</dbReference>
<dbReference type="CDD" id="cd03801">
    <property type="entry name" value="GT4_PimA-like"/>
    <property type="match status" value="1"/>
</dbReference>
<dbReference type="EMBL" id="JAKOAV010000008">
    <property type="protein sequence ID" value="MDF9407894.1"/>
    <property type="molecule type" value="Genomic_DNA"/>
</dbReference>
<keyword evidence="4" id="KW-1185">Reference proteome</keyword>
<dbReference type="InterPro" id="IPR001296">
    <property type="entry name" value="Glyco_trans_1"/>
</dbReference>
<proteinExistence type="predicted"/>
<dbReference type="GO" id="GO:0016757">
    <property type="term" value="F:glycosyltransferase activity"/>
    <property type="evidence" value="ECO:0007669"/>
    <property type="project" value="InterPro"/>
</dbReference>
<feature type="domain" description="Glycosyl transferase family 1" evidence="1">
    <location>
        <begin position="198"/>
        <end position="357"/>
    </location>
</feature>
<feature type="domain" description="Glycosyltransferase subfamily 4-like N-terminal" evidence="2">
    <location>
        <begin position="15"/>
        <end position="185"/>
    </location>
</feature>
<name>A0A9X4H7R5_9FIRM</name>
<dbReference type="Proteomes" id="UP001154312">
    <property type="component" value="Unassembled WGS sequence"/>
</dbReference>
<dbReference type="InterPro" id="IPR050194">
    <property type="entry name" value="Glycosyltransferase_grp1"/>
</dbReference>
<accession>A0A9X4H7R5</accession>
<evidence type="ECO:0000313" key="3">
    <source>
        <dbReference type="EMBL" id="MDF9407894.1"/>
    </source>
</evidence>
<dbReference type="PANTHER" id="PTHR45947:SF3">
    <property type="entry name" value="SULFOQUINOVOSYL TRANSFERASE SQD2"/>
    <property type="match status" value="1"/>
</dbReference>
<comment type="caution">
    <text evidence="3">The sequence shown here is derived from an EMBL/GenBank/DDBJ whole genome shotgun (WGS) entry which is preliminary data.</text>
</comment>
<dbReference type="Gene3D" id="3.40.50.2000">
    <property type="entry name" value="Glycogen Phosphorylase B"/>
    <property type="match status" value="2"/>
</dbReference>
<dbReference type="PANTHER" id="PTHR45947">
    <property type="entry name" value="SULFOQUINOVOSYL TRANSFERASE SQD2"/>
    <property type="match status" value="1"/>
</dbReference>
<evidence type="ECO:0000259" key="2">
    <source>
        <dbReference type="Pfam" id="PF13439"/>
    </source>
</evidence>
<dbReference type="Pfam" id="PF00534">
    <property type="entry name" value="Glycos_transf_1"/>
    <property type="match status" value="1"/>
</dbReference>
<evidence type="ECO:0000313" key="4">
    <source>
        <dbReference type="Proteomes" id="UP001154312"/>
    </source>
</evidence>
<dbReference type="SUPFAM" id="SSF53756">
    <property type="entry name" value="UDP-Glycosyltransferase/glycogen phosphorylase"/>
    <property type="match status" value="1"/>
</dbReference>
<protein>
    <submittedName>
        <fullName evidence="3">Glycosyltransferase family 4 protein</fullName>
    </submittedName>
</protein>
<sequence>MLYNILFTYVLVGRGGDAVQVNAFVEGFKNLGCQVVLTGPSPIKPYEFGSAEGKLRNVARRLPWWAKDIIEAALGLVTIRRAKNSIKKKKFDLIFHRAGIYDFAGCLLKKKNALPLIVHLDAPFPIEREYKGERYFKFFHKAAMKNIGKHADLVVTMSEQAKGYFVNLGIPEQRILVLPNGISHKRLQRGIALAAEHKPFFNEKKITLGFLGNLSRWHKVDLLLEAVKLLIEKQTHKYYLVVVGKGEEYEKLKEKTDVLGISGYVEWVGHLPPGQAFEEIAKFDIAILPHTLTTGAPMKLFEYAALARPVVAPDLENINSLFCKDTEICLFDPGNVCDMVRAIELISSKKELALTMGVKMQERVKSYTWESIIKKILDAIAQKAI</sequence>
<reference evidence="3" key="1">
    <citation type="submission" date="2022-02" db="EMBL/GenBank/DDBJ databases">
        <authorList>
            <person name="Leng L."/>
        </authorList>
    </citation>
    <scope>NUCLEOTIDE SEQUENCE</scope>
    <source>
        <strain evidence="3">JI</strain>
    </source>
</reference>
<evidence type="ECO:0000259" key="1">
    <source>
        <dbReference type="Pfam" id="PF00534"/>
    </source>
</evidence>
<dbReference type="RefSeq" id="WP_277443147.1">
    <property type="nucleotide sequence ID" value="NZ_JAKOAV010000008.1"/>
</dbReference>
<dbReference type="AlphaFoldDB" id="A0A9X4H7R5"/>